<sequence length="80" mass="9146">MAGDRRGWELRFGIWATEQQAHALLERVHRLLCPDPDHAPPCPIPWESAIGPIDHAEAGRYRALLDQVAIEDPDEVRRRT</sequence>
<dbReference type="AlphaFoldDB" id="A0A7J9UUW0"/>
<dbReference type="EMBL" id="WHPD01001500">
    <property type="protein sequence ID" value="MPV88387.1"/>
    <property type="molecule type" value="Genomic_DNA"/>
</dbReference>
<gene>
    <name evidence="1" type="ORF">GB882_06885</name>
</gene>
<accession>A0A7J9UUW0</accession>
<evidence type="ECO:0000313" key="2">
    <source>
        <dbReference type="Proteomes" id="UP000429644"/>
    </source>
</evidence>
<proteinExistence type="predicted"/>
<keyword evidence="2" id="KW-1185">Reference proteome</keyword>
<name>A0A7J9UUW0_9MICO</name>
<evidence type="ECO:0000313" key="1">
    <source>
        <dbReference type="EMBL" id="MPV88387.1"/>
    </source>
</evidence>
<protein>
    <submittedName>
        <fullName evidence="1">Uncharacterized protein</fullName>
    </submittedName>
</protein>
<organism evidence="1 2">
    <name type="scientific">Georgenia ruanii</name>
    <dbReference type="NCBI Taxonomy" id="348442"/>
    <lineage>
        <taxon>Bacteria</taxon>
        <taxon>Bacillati</taxon>
        <taxon>Actinomycetota</taxon>
        <taxon>Actinomycetes</taxon>
        <taxon>Micrococcales</taxon>
        <taxon>Bogoriellaceae</taxon>
        <taxon>Georgenia</taxon>
    </lineage>
</organism>
<reference evidence="1 2" key="1">
    <citation type="submission" date="2019-10" db="EMBL/GenBank/DDBJ databases">
        <title>Georgenia wutianyii sp. nov. and Georgenia yuyongxinii sp. nov. isolated from plateau pika (Ochotona curzoniae) in the Qinghai-Tibet plateau of China.</title>
        <authorList>
            <person name="Tian Z."/>
        </authorList>
    </citation>
    <scope>NUCLEOTIDE SEQUENCE [LARGE SCALE GENOMIC DNA]</scope>
    <source>
        <strain evidence="1 2">JCM 15130</strain>
    </source>
</reference>
<dbReference type="RefSeq" id="WP_152231031.1">
    <property type="nucleotide sequence ID" value="NZ_BAAAOT010000013.1"/>
</dbReference>
<dbReference type="Proteomes" id="UP000429644">
    <property type="component" value="Unassembled WGS sequence"/>
</dbReference>
<comment type="caution">
    <text evidence="1">The sequence shown here is derived from an EMBL/GenBank/DDBJ whole genome shotgun (WGS) entry which is preliminary data.</text>
</comment>
<dbReference type="OrthoDB" id="4311068at2"/>